<evidence type="ECO:0000313" key="4">
    <source>
        <dbReference type="Proteomes" id="UP000234585"/>
    </source>
</evidence>
<keyword evidence="2" id="KW-0732">Signal</keyword>
<sequence>MKPSTLLPVLLSLVASTTAQDPSVSASKASINWSALRETLASLTDIPIPTKAANLENISPPPRTLIPELVHAIPASALVQLMVPAQRSSLVSNVKAGSTPAWYASLPSDVKSYVSVVRSQIKEGALTKTSDAQAEKTGDAAPSSGGAQAKESEGGAMPAQATGGVWAVGAAGAAGLMGVVLMI</sequence>
<evidence type="ECO:0000256" key="2">
    <source>
        <dbReference type="SAM" id="SignalP"/>
    </source>
</evidence>
<feature type="region of interest" description="Disordered" evidence="1">
    <location>
        <begin position="127"/>
        <end position="158"/>
    </location>
</feature>
<dbReference type="AlphaFoldDB" id="A0A2I2F2H9"/>
<feature type="signal peptide" evidence="2">
    <location>
        <begin position="1"/>
        <end position="19"/>
    </location>
</feature>
<evidence type="ECO:0000313" key="3">
    <source>
        <dbReference type="EMBL" id="PLB34806.1"/>
    </source>
</evidence>
<gene>
    <name evidence="3" type="ORF">BDW47DRAFT_128720</name>
</gene>
<accession>A0A2I2F2H9</accession>
<reference evidence="3 4" key="1">
    <citation type="submission" date="2017-12" db="EMBL/GenBank/DDBJ databases">
        <authorList>
            <consortium name="DOE Joint Genome Institute"/>
            <person name="Haridas S."/>
            <person name="Kjaerbolling I."/>
            <person name="Vesth T.C."/>
            <person name="Frisvad J.C."/>
            <person name="Nybo J.L."/>
            <person name="Theobald S."/>
            <person name="Kuo A."/>
            <person name="Bowyer P."/>
            <person name="Matsuda Y."/>
            <person name="Mondo S."/>
            <person name="Lyhne E.K."/>
            <person name="Kogle M.E."/>
            <person name="Clum A."/>
            <person name="Lipzen A."/>
            <person name="Salamov A."/>
            <person name="Ngan C.Y."/>
            <person name="Daum C."/>
            <person name="Chiniquy J."/>
            <person name="Barry K."/>
            <person name="LaButti K."/>
            <person name="Simmons B.A."/>
            <person name="Magnuson J.K."/>
            <person name="Mortensen U.H."/>
            <person name="Larsen T.O."/>
            <person name="Grigoriev I.V."/>
            <person name="Baker S.E."/>
            <person name="Andersen M.R."/>
            <person name="Nordberg H.P."/>
            <person name="Cantor M.N."/>
            <person name="Hua S.X."/>
        </authorList>
    </citation>
    <scope>NUCLEOTIDE SEQUENCE [LARGE SCALE GENOMIC DNA]</scope>
    <source>
        <strain evidence="3 4">CBS 102.13</strain>
    </source>
</reference>
<dbReference type="RefSeq" id="XP_024668818.1">
    <property type="nucleotide sequence ID" value="XM_024816895.1"/>
</dbReference>
<organism evidence="3 4">
    <name type="scientific">Aspergillus candidus</name>
    <dbReference type="NCBI Taxonomy" id="41067"/>
    <lineage>
        <taxon>Eukaryota</taxon>
        <taxon>Fungi</taxon>
        <taxon>Dikarya</taxon>
        <taxon>Ascomycota</taxon>
        <taxon>Pezizomycotina</taxon>
        <taxon>Eurotiomycetes</taxon>
        <taxon>Eurotiomycetidae</taxon>
        <taxon>Eurotiales</taxon>
        <taxon>Aspergillaceae</taxon>
        <taxon>Aspergillus</taxon>
        <taxon>Aspergillus subgen. Circumdati</taxon>
    </lineage>
</organism>
<evidence type="ECO:0000256" key="1">
    <source>
        <dbReference type="SAM" id="MobiDB-lite"/>
    </source>
</evidence>
<dbReference type="OrthoDB" id="5419608at2759"/>
<name>A0A2I2F2H9_ASPCN</name>
<dbReference type="GeneID" id="36524055"/>
<feature type="chain" id="PRO_5014151801" evidence="2">
    <location>
        <begin position="20"/>
        <end position="183"/>
    </location>
</feature>
<keyword evidence="4" id="KW-1185">Reference proteome</keyword>
<dbReference type="Proteomes" id="UP000234585">
    <property type="component" value="Unassembled WGS sequence"/>
</dbReference>
<proteinExistence type="predicted"/>
<protein>
    <submittedName>
        <fullName evidence="3">Uncharacterized protein</fullName>
    </submittedName>
</protein>
<dbReference type="EMBL" id="KZ559172">
    <property type="protein sequence ID" value="PLB34806.1"/>
    <property type="molecule type" value="Genomic_DNA"/>
</dbReference>